<evidence type="ECO:0000256" key="2">
    <source>
        <dbReference type="ARBA" id="ARBA00022448"/>
    </source>
</evidence>
<feature type="compositionally biased region" description="Polar residues" evidence="13">
    <location>
        <begin position="234"/>
        <end position="244"/>
    </location>
</feature>
<proteinExistence type="inferred from homology"/>
<evidence type="ECO:0000256" key="6">
    <source>
        <dbReference type="ARBA" id="ARBA00023004"/>
    </source>
</evidence>
<dbReference type="RefSeq" id="WP_167188202.1">
    <property type="nucleotide sequence ID" value="NZ_JAAONZ010000012.1"/>
</dbReference>
<name>A0A9E5JY57_9GAMM</name>
<evidence type="ECO:0000259" key="16">
    <source>
        <dbReference type="Pfam" id="PF07715"/>
    </source>
</evidence>
<dbReference type="AlphaFoldDB" id="A0A9E5JY57"/>
<dbReference type="InterPro" id="IPR012910">
    <property type="entry name" value="Plug_dom"/>
</dbReference>
<keyword evidence="6" id="KW-0408">Iron</keyword>
<gene>
    <name evidence="17" type="ORF">G8770_14540</name>
</gene>
<evidence type="ECO:0000259" key="15">
    <source>
        <dbReference type="Pfam" id="PF00593"/>
    </source>
</evidence>
<sequence>MQYKTQKTFISQAIALANKARLNWVGVVAITPAVLLGAIDVNAQSSTSQEESLVLEEIVVTARRRDESIQDVPLTVNVVTAEALDELNIRKFEDLSSVVAGLTLQEDSIAPNASVRGVRFDTFASGFNPTVEFYLNDAPIVSLSAMQALFDVGQIEVLRGPQGTLRGRASPSGSITITAQRPDLNEFGGYIDLTATDIDGQNARGAVNIPIIKDMLAIRFAGFYEKNDGADLESINSNDSSENQGDGWRGSLRFEPTDSISINAMYQKIVPERTTLLQMESANLENPALPASPTPLDSSDRKAVTDIAEFSRQELERAGLEFQWEFANQQFNYAGSWTDQKINRKQPDDTGNFFDSSYPDDLDTLGQEIETNTKGSSHEIRLSSTESLFGTMDYIVGAFYQENESITDLINQTPVFAFFANPATFATIADTDIVSDGESTEKSIFGNLTFQLGEATELSAGARYIEFENTSSVVVSGNTISDVDSDWDDTIYAISLKHNFSEDIMGYVSYGSSWRPGINTVGDFNVAPSARERSFLELEPETSDSIEFGIKSSWLDNRLRVNATAYYQEFDNYPYRAGGDGVYYVTTDGRTMAENVDQFNFVAAVPVEVQGVELETTYQITSHWNVNALLSWSEGKIDDGTIPCNDYDPADGTPDTGGSIPSIADIRTATGGDNLAACQTNYRANYAPLFTGTLQSEYSFAIGDVEAYVRGLVTMYGDSRNDPSNPLDDVGNYSTINFYTGLRDPEGKWEVMLYGKNIADTERVLLREATPTTIGYQSIVDFSTFATVGGTGVSSYRRISMTAPREFGLNVRYHF</sequence>
<dbReference type="GO" id="GO:0009279">
    <property type="term" value="C:cell outer membrane"/>
    <property type="evidence" value="ECO:0007669"/>
    <property type="project" value="UniProtKB-SubCell"/>
</dbReference>
<reference evidence="17" key="1">
    <citation type="submission" date="2020-03" db="EMBL/GenBank/DDBJ databases">
        <authorList>
            <person name="Guo F."/>
        </authorList>
    </citation>
    <scope>NUCLEOTIDE SEQUENCE</scope>
    <source>
        <strain evidence="17">JCM 30134</strain>
    </source>
</reference>
<evidence type="ECO:0000313" key="17">
    <source>
        <dbReference type="EMBL" id="NHO66765.1"/>
    </source>
</evidence>
<keyword evidence="2 11" id="KW-0813">Transport</keyword>
<keyword evidence="14" id="KW-1133">Transmembrane helix</keyword>
<feature type="transmembrane region" description="Helical" evidence="14">
    <location>
        <begin position="21"/>
        <end position="39"/>
    </location>
</feature>
<keyword evidence="17" id="KW-0675">Receptor</keyword>
<evidence type="ECO:0000256" key="3">
    <source>
        <dbReference type="ARBA" id="ARBA00022452"/>
    </source>
</evidence>
<feature type="domain" description="TonB-dependent receptor plug" evidence="16">
    <location>
        <begin position="69"/>
        <end position="173"/>
    </location>
</feature>
<dbReference type="Proteomes" id="UP000787472">
    <property type="component" value="Unassembled WGS sequence"/>
</dbReference>
<dbReference type="InterPro" id="IPR036942">
    <property type="entry name" value="Beta-barrel_TonB_sf"/>
</dbReference>
<comment type="similarity">
    <text evidence="11 12">Belongs to the TonB-dependent receptor family.</text>
</comment>
<keyword evidence="10 11" id="KW-0998">Cell outer membrane</keyword>
<comment type="subcellular location">
    <subcellularLocation>
        <location evidence="1 11">Cell outer membrane</location>
        <topology evidence="1 11">Multi-pass membrane protein</topology>
    </subcellularLocation>
</comment>
<dbReference type="EMBL" id="JAAONZ010000012">
    <property type="protein sequence ID" value="NHO66765.1"/>
    <property type="molecule type" value="Genomic_DNA"/>
</dbReference>
<dbReference type="PANTHER" id="PTHR32552:SF81">
    <property type="entry name" value="TONB-DEPENDENT OUTER MEMBRANE RECEPTOR"/>
    <property type="match status" value="1"/>
</dbReference>
<organism evidence="17 18">
    <name type="scientific">Pseudomaricurvus hydrocarbonicus</name>
    <dbReference type="NCBI Taxonomy" id="1470433"/>
    <lineage>
        <taxon>Bacteria</taxon>
        <taxon>Pseudomonadati</taxon>
        <taxon>Pseudomonadota</taxon>
        <taxon>Gammaproteobacteria</taxon>
        <taxon>Cellvibrionales</taxon>
        <taxon>Cellvibrionaceae</taxon>
        <taxon>Pseudomaricurvus</taxon>
    </lineage>
</organism>
<protein>
    <submittedName>
        <fullName evidence="17">TonB-dependent receptor</fullName>
    </submittedName>
</protein>
<dbReference type="PANTHER" id="PTHR32552">
    <property type="entry name" value="FERRICHROME IRON RECEPTOR-RELATED"/>
    <property type="match status" value="1"/>
</dbReference>
<evidence type="ECO:0000256" key="4">
    <source>
        <dbReference type="ARBA" id="ARBA00022496"/>
    </source>
</evidence>
<evidence type="ECO:0000256" key="9">
    <source>
        <dbReference type="ARBA" id="ARBA00023136"/>
    </source>
</evidence>
<keyword evidence="5 11" id="KW-0812">Transmembrane</keyword>
<comment type="caution">
    <text evidence="17">The sequence shown here is derived from an EMBL/GenBank/DDBJ whole genome shotgun (WGS) entry which is preliminary data.</text>
</comment>
<keyword evidence="8 12" id="KW-0798">TonB box</keyword>
<keyword evidence="18" id="KW-1185">Reference proteome</keyword>
<evidence type="ECO:0000313" key="18">
    <source>
        <dbReference type="Proteomes" id="UP000787472"/>
    </source>
</evidence>
<dbReference type="InterPro" id="IPR000531">
    <property type="entry name" value="Beta-barrel_TonB"/>
</dbReference>
<keyword evidence="4" id="KW-0410">Iron transport</keyword>
<evidence type="ECO:0000256" key="1">
    <source>
        <dbReference type="ARBA" id="ARBA00004571"/>
    </source>
</evidence>
<keyword evidence="3 11" id="KW-1134">Transmembrane beta strand</keyword>
<feature type="region of interest" description="Disordered" evidence="13">
    <location>
        <begin position="231"/>
        <end position="251"/>
    </location>
</feature>
<evidence type="ECO:0000256" key="5">
    <source>
        <dbReference type="ARBA" id="ARBA00022692"/>
    </source>
</evidence>
<dbReference type="PROSITE" id="PS52016">
    <property type="entry name" value="TONB_DEPENDENT_REC_3"/>
    <property type="match status" value="1"/>
</dbReference>
<dbReference type="Pfam" id="PF07715">
    <property type="entry name" value="Plug"/>
    <property type="match status" value="1"/>
</dbReference>
<keyword evidence="7" id="KW-0406">Ion transport</keyword>
<evidence type="ECO:0000256" key="7">
    <source>
        <dbReference type="ARBA" id="ARBA00023065"/>
    </source>
</evidence>
<dbReference type="Pfam" id="PF00593">
    <property type="entry name" value="TonB_dep_Rec_b-barrel"/>
    <property type="match status" value="1"/>
</dbReference>
<evidence type="ECO:0000256" key="8">
    <source>
        <dbReference type="ARBA" id="ARBA00023077"/>
    </source>
</evidence>
<feature type="domain" description="TonB-dependent receptor-like beta-barrel" evidence="15">
    <location>
        <begin position="299"/>
        <end position="758"/>
    </location>
</feature>
<evidence type="ECO:0000256" key="10">
    <source>
        <dbReference type="ARBA" id="ARBA00023237"/>
    </source>
</evidence>
<dbReference type="InterPro" id="IPR039426">
    <property type="entry name" value="TonB-dep_rcpt-like"/>
</dbReference>
<evidence type="ECO:0000256" key="13">
    <source>
        <dbReference type="SAM" id="MobiDB-lite"/>
    </source>
</evidence>
<keyword evidence="9 11" id="KW-0472">Membrane</keyword>
<dbReference type="GO" id="GO:0006826">
    <property type="term" value="P:iron ion transport"/>
    <property type="evidence" value="ECO:0007669"/>
    <property type="project" value="UniProtKB-KW"/>
</dbReference>
<dbReference type="Gene3D" id="2.40.170.20">
    <property type="entry name" value="TonB-dependent receptor, beta-barrel domain"/>
    <property type="match status" value="1"/>
</dbReference>
<evidence type="ECO:0000256" key="11">
    <source>
        <dbReference type="PROSITE-ProRule" id="PRU01360"/>
    </source>
</evidence>
<evidence type="ECO:0000256" key="12">
    <source>
        <dbReference type="RuleBase" id="RU003357"/>
    </source>
</evidence>
<evidence type="ECO:0000256" key="14">
    <source>
        <dbReference type="SAM" id="Phobius"/>
    </source>
</evidence>
<accession>A0A9E5JY57</accession>
<dbReference type="SUPFAM" id="SSF56935">
    <property type="entry name" value="Porins"/>
    <property type="match status" value="1"/>
</dbReference>